<evidence type="ECO:0000256" key="1">
    <source>
        <dbReference type="ARBA" id="ARBA00022517"/>
    </source>
</evidence>
<keyword evidence="9" id="KW-1185">Reference proteome</keyword>
<name>F4FYA7_METCR</name>
<evidence type="ECO:0000256" key="3">
    <source>
        <dbReference type="ARBA" id="ARBA00022679"/>
    </source>
</evidence>
<keyword evidence="1 7" id="KW-0690">Ribosome biogenesis</keyword>
<evidence type="ECO:0000313" key="9">
    <source>
        <dbReference type="Proteomes" id="UP000007812"/>
    </source>
</evidence>
<evidence type="ECO:0000256" key="7">
    <source>
        <dbReference type="HAMAP-Rule" id="MF_00039"/>
    </source>
</evidence>
<dbReference type="EC" id="2.7.4.3" evidence="7"/>
<dbReference type="OrthoDB" id="8730at2157"/>
<comment type="catalytic activity">
    <reaction evidence="7">
        <text>ATP + H2O = ADP + phosphate + H(+)</text>
        <dbReference type="Rhea" id="RHEA:13065"/>
        <dbReference type="ChEBI" id="CHEBI:15377"/>
        <dbReference type="ChEBI" id="CHEBI:15378"/>
        <dbReference type="ChEBI" id="CHEBI:30616"/>
        <dbReference type="ChEBI" id="CHEBI:43474"/>
        <dbReference type="ChEBI" id="CHEBI:456216"/>
    </reaction>
</comment>
<dbReference type="EMBL" id="CP002656">
    <property type="protein sequence ID" value="AEB94226.1"/>
    <property type="molecule type" value="Genomic_DNA"/>
</dbReference>
<feature type="binding site" evidence="7">
    <location>
        <position position="13"/>
    </location>
    <ligand>
        <name>ATP</name>
        <dbReference type="ChEBI" id="CHEBI:30616"/>
    </ligand>
</feature>
<evidence type="ECO:0000313" key="8">
    <source>
        <dbReference type="EMBL" id="AEB94226.1"/>
    </source>
</evidence>
<dbReference type="RefSeq" id="WP_013736726.1">
    <property type="nucleotide sequence ID" value="NC_015435.1"/>
</dbReference>
<dbReference type="GO" id="GO:0005524">
    <property type="term" value="F:ATP binding"/>
    <property type="evidence" value="ECO:0007669"/>
    <property type="project" value="UniProtKB-UniRule"/>
</dbReference>
<comment type="subunit">
    <text evidence="7">Interacts with uS11. Not a structural component of 40S pre-ribosomes, but transiently interacts with them by binding to uS11.</text>
</comment>
<evidence type="ECO:0000256" key="6">
    <source>
        <dbReference type="ARBA" id="ARBA00022840"/>
    </source>
</evidence>
<evidence type="ECO:0000256" key="2">
    <source>
        <dbReference type="ARBA" id="ARBA00022552"/>
    </source>
</evidence>
<dbReference type="STRING" id="1006006.Mcup_0117"/>
<feature type="binding site" evidence="7">
    <location>
        <position position="14"/>
    </location>
    <ligand>
        <name>ATP</name>
        <dbReference type="ChEBI" id="CHEBI:30616"/>
    </ligand>
</feature>
<feature type="binding site" evidence="7">
    <location>
        <position position="15"/>
    </location>
    <ligand>
        <name>ATP</name>
        <dbReference type="ChEBI" id="CHEBI:30616"/>
    </ligand>
</feature>
<accession>F4FYA7</accession>
<comment type="catalytic activity">
    <reaction evidence="7">
        <text>AMP + ATP = 2 ADP</text>
        <dbReference type="Rhea" id="RHEA:12973"/>
        <dbReference type="ChEBI" id="CHEBI:30616"/>
        <dbReference type="ChEBI" id="CHEBI:456215"/>
        <dbReference type="ChEBI" id="CHEBI:456216"/>
        <dbReference type="EC" id="2.7.4.3"/>
    </reaction>
</comment>
<comment type="similarity">
    <text evidence="7">Belongs to the adenylate kinase family. AK6 subfamily.</text>
</comment>
<keyword evidence="3 7" id="KW-0808">Transferase</keyword>
<dbReference type="eggNOG" id="arCOG01038">
    <property type="taxonomic scope" value="Archaea"/>
</dbReference>
<organism evidence="8 9">
    <name type="scientific">Metallosphaera cuprina (strain Ar-4)</name>
    <dbReference type="NCBI Taxonomy" id="1006006"/>
    <lineage>
        <taxon>Archaea</taxon>
        <taxon>Thermoproteota</taxon>
        <taxon>Thermoprotei</taxon>
        <taxon>Sulfolobales</taxon>
        <taxon>Sulfolobaceae</taxon>
        <taxon>Metallosphaera</taxon>
    </lineage>
</organism>
<keyword evidence="6 7" id="KW-0067">ATP-binding</keyword>
<feature type="region of interest" description="LID" evidence="7">
    <location>
        <begin position="104"/>
        <end position="114"/>
    </location>
</feature>
<sequence length="181" mass="20893">MIIVISGTPGVGKTIVSSLLSKRLSMSYLHVSNFVIDRKLYKNYDTVRSSYEIDDELVAKELNAYLKSLKNVVVETVYPSLVDYADKVIVLRRDPRELYKELNKRAWNVNKVIENVEAEILGYVSQEASEWFREVCEINTTNLTPEEVVEKILAEECEKIIDWLADPEIQEFMLSLDKIIN</sequence>
<feature type="binding site" evidence="7">
    <location>
        <position position="105"/>
    </location>
    <ligand>
        <name>ATP</name>
        <dbReference type="ChEBI" id="CHEBI:30616"/>
    </ligand>
</feature>
<dbReference type="PATRIC" id="fig|1006006.8.peg.118"/>
<feature type="binding site" evidence="7">
    <location>
        <position position="10"/>
    </location>
    <ligand>
        <name>ATP</name>
        <dbReference type="ChEBI" id="CHEBI:30616"/>
    </ligand>
</feature>
<proteinExistence type="inferred from homology"/>
<dbReference type="AlphaFoldDB" id="F4FYA7"/>
<dbReference type="GO" id="GO:0006364">
    <property type="term" value="P:rRNA processing"/>
    <property type="evidence" value="ECO:0007669"/>
    <property type="project" value="UniProtKB-KW"/>
</dbReference>
<dbReference type="SUPFAM" id="SSF52540">
    <property type="entry name" value="P-loop containing nucleoside triphosphate hydrolases"/>
    <property type="match status" value="1"/>
</dbReference>
<dbReference type="GeneID" id="10492312"/>
<dbReference type="InterPro" id="IPR020618">
    <property type="entry name" value="Adenyl_kinase_AK6"/>
</dbReference>
<keyword evidence="2 7" id="KW-0698">rRNA processing</keyword>
<dbReference type="Gene3D" id="3.40.50.300">
    <property type="entry name" value="P-loop containing nucleotide triphosphate hydrolases"/>
    <property type="match status" value="1"/>
</dbReference>
<dbReference type="PANTHER" id="PTHR12595">
    <property type="entry name" value="POS9-ACTIVATING FACTOR FAP7-RELATED"/>
    <property type="match status" value="1"/>
</dbReference>
<feature type="binding site" evidence="7">
    <location>
        <position position="12"/>
    </location>
    <ligand>
        <name>ATP</name>
        <dbReference type="ChEBI" id="CHEBI:30616"/>
    </ligand>
</feature>
<dbReference type="HOGENOM" id="CLU_079096_0_0_2"/>
<gene>
    <name evidence="8" type="ordered locus">Mcup_0117</name>
</gene>
<dbReference type="PANTHER" id="PTHR12595:SF0">
    <property type="entry name" value="ADENYLATE KINASE ISOENZYME 6"/>
    <property type="match status" value="1"/>
</dbReference>
<dbReference type="InterPro" id="IPR027417">
    <property type="entry name" value="P-loop_NTPase"/>
</dbReference>
<dbReference type="GO" id="GO:0016887">
    <property type="term" value="F:ATP hydrolysis activity"/>
    <property type="evidence" value="ECO:0007669"/>
    <property type="project" value="InterPro"/>
</dbReference>
<evidence type="ECO:0000256" key="5">
    <source>
        <dbReference type="ARBA" id="ARBA00022777"/>
    </source>
</evidence>
<dbReference type="Proteomes" id="UP000007812">
    <property type="component" value="Chromosome"/>
</dbReference>
<reference evidence="8 9" key="1">
    <citation type="journal article" date="2011" name="J. Bacteriol.">
        <title>Complete genome sequence of Metallosphaera cuprina, a metal sulfide-oxidizing archaeon from a hot spring.</title>
        <authorList>
            <person name="Liu L.J."/>
            <person name="You X.Y."/>
            <person name="Zheng H."/>
            <person name="Wang S."/>
            <person name="Jiang C.Y."/>
            <person name="Liu S.J."/>
        </authorList>
    </citation>
    <scope>NUCLEOTIDE SEQUENCE [LARGE SCALE GENOMIC DNA]</scope>
    <source>
        <strain evidence="8 9">Ar-4</strain>
    </source>
</reference>
<dbReference type="GO" id="GO:0004017">
    <property type="term" value="F:AMP kinase activity"/>
    <property type="evidence" value="ECO:0007669"/>
    <property type="project" value="UniProtKB-UniRule"/>
</dbReference>
<comment type="caution">
    <text evidence="7">Lacks conserved residue(s) required for the propagation of feature annotation.</text>
</comment>
<dbReference type="KEGG" id="mcn:Mcup_0117"/>
<evidence type="ECO:0000256" key="4">
    <source>
        <dbReference type="ARBA" id="ARBA00022741"/>
    </source>
</evidence>
<comment type="function">
    <text evidence="7">Broad-specificity nucleoside monophosphate (NMP) kinase that catalyzes the reversible transfer of the terminal phosphate group between nucleoside triphosphates and monophosphates. Has also ATPase activity. Involved in the late maturation steps of the 30S ribosomal particles, specifically 16S rRNA maturation. While NMP activity is not required for ribosome maturation, ATPase activity is. Associates transiently with small ribosomal subunit protein uS11. ATP hydrolysis breaks the interaction with uS11. May temporarily remove uS11 from the ribosome to enable a conformational change of the ribosomal RNA that is needed for the final maturation step of the small ribosomal subunit.</text>
</comment>
<protein>
    <recommendedName>
        <fullName evidence="7">Putative adenylate kinase</fullName>
        <shortName evidence="7">AK</shortName>
        <ecNumber evidence="7">2.7.4.3</ecNumber>
    </recommendedName>
    <alternativeName>
        <fullName evidence="7">ATP-AMP transphosphorylase</fullName>
    </alternativeName>
</protein>
<dbReference type="HAMAP" id="MF_00039">
    <property type="entry name" value="Adenylate_kinase_AK6"/>
    <property type="match status" value="1"/>
</dbReference>
<dbReference type="GO" id="GO:0042274">
    <property type="term" value="P:ribosomal small subunit biogenesis"/>
    <property type="evidence" value="ECO:0007669"/>
    <property type="project" value="UniProtKB-UniRule"/>
</dbReference>
<dbReference type="Pfam" id="PF13238">
    <property type="entry name" value="AAA_18"/>
    <property type="match status" value="1"/>
</dbReference>
<keyword evidence="4 7" id="KW-0547">Nucleotide-binding</keyword>
<keyword evidence="5 7" id="KW-0418">Kinase</keyword>